<dbReference type="Pfam" id="PF09234">
    <property type="entry name" value="DUF1963"/>
    <property type="match status" value="1"/>
</dbReference>
<dbReference type="SUPFAM" id="SSF103032">
    <property type="entry name" value="Hypothetical protein YwqG"/>
    <property type="match status" value="1"/>
</dbReference>
<dbReference type="Proteomes" id="UP000572007">
    <property type="component" value="Unassembled WGS sequence"/>
</dbReference>
<dbReference type="Gene3D" id="2.30.320.10">
    <property type="entry name" value="YwqG-like"/>
    <property type="match status" value="1"/>
</dbReference>
<dbReference type="InterPro" id="IPR035948">
    <property type="entry name" value="YwqG-like_sf"/>
</dbReference>
<sequence>MSEPDLYTLIREHIPERYQDDYRLAVRYAIRLQHAKDGDEIVGWLGGAPVLPEGFDWPRTEGHYYEHVATIDLGKLPAIDLNLPDAGTISLFHDGGGIVCWFPAGVATTEADVPSRLVDQRRAYPRIPLTCRIIPTLPTCYEMPLPALDDWEDEFDELLFEAAEKFDAARSAVTEPWHQIGGWSYQIQGENDRGVLPGSAAEQRFYSHRDLPEGQLLLAQIDHDGGNGIGFGDMGMFYCFIAPADLAAGNLGAAVAYSESH</sequence>
<dbReference type="PANTHER" id="PTHR36436:SF6">
    <property type="entry name" value="SLL5081 PROTEIN"/>
    <property type="match status" value="1"/>
</dbReference>
<evidence type="ECO:0000313" key="1">
    <source>
        <dbReference type="EMBL" id="NKX87536.1"/>
    </source>
</evidence>
<proteinExistence type="predicted"/>
<name>A0A846W463_9NOCA</name>
<comment type="caution">
    <text evidence="1">The sequence shown here is derived from an EMBL/GenBank/DDBJ whole genome shotgun (WGS) entry which is preliminary data.</text>
</comment>
<dbReference type="RefSeq" id="WP_157105145.1">
    <property type="nucleotide sequence ID" value="NZ_JAAXOM010000002.1"/>
</dbReference>
<keyword evidence="2" id="KW-1185">Reference proteome</keyword>
<evidence type="ECO:0000313" key="2">
    <source>
        <dbReference type="Proteomes" id="UP000572007"/>
    </source>
</evidence>
<dbReference type="PANTHER" id="PTHR36436">
    <property type="entry name" value="SLL5081 PROTEIN"/>
    <property type="match status" value="1"/>
</dbReference>
<organism evidence="1 2">
    <name type="scientific">Nocardia coubleae</name>
    <dbReference type="NCBI Taxonomy" id="356147"/>
    <lineage>
        <taxon>Bacteria</taxon>
        <taxon>Bacillati</taxon>
        <taxon>Actinomycetota</taxon>
        <taxon>Actinomycetes</taxon>
        <taxon>Mycobacteriales</taxon>
        <taxon>Nocardiaceae</taxon>
        <taxon>Nocardia</taxon>
    </lineage>
</organism>
<protein>
    <submittedName>
        <fullName evidence="1">DUF1963 domain-containing protein</fullName>
    </submittedName>
</protein>
<reference evidence="1 2" key="1">
    <citation type="submission" date="2020-04" db="EMBL/GenBank/DDBJ databases">
        <title>MicrobeNet Type strains.</title>
        <authorList>
            <person name="Nicholson A.C."/>
        </authorList>
    </citation>
    <scope>NUCLEOTIDE SEQUENCE [LARGE SCALE GENOMIC DNA]</scope>
    <source>
        <strain evidence="1 2">DSM 44960</strain>
    </source>
</reference>
<dbReference type="AlphaFoldDB" id="A0A846W463"/>
<dbReference type="InterPro" id="IPR015315">
    <property type="entry name" value="DUF1963"/>
</dbReference>
<dbReference type="EMBL" id="JAAXOM010000002">
    <property type="protein sequence ID" value="NKX87536.1"/>
    <property type="molecule type" value="Genomic_DNA"/>
</dbReference>
<accession>A0A846W463</accession>
<gene>
    <name evidence="1" type="ORF">HGA10_09460</name>
</gene>